<dbReference type="Pfam" id="PF07071">
    <property type="entry name" value="KDGP_aldolase"/>
    <property type="match status" value="1"/>
</dbReference>
<proteinExistence type="predicted"/>
<protein>
    <submittedName>
        <fullName evidence="1">KDGP aldolase</fullName>
    </submittedName>
</protein>
<evidence type="ECO:0000313" key="2">
    <source>
        <dbReference type="Proteomes" id="UP001596022"/>
    </source>
</evidence>
<dbReference type="Gene3D" id="3.20.20.70">
    <property type="entry name" value="Aldolase class I"/>
    <property type="match status" value="1"/>
</dbReference>
<gene>
    <name evidence="1" type="ORF">ACFO4N_10100</name>
</gene>
<dbReference type="RefSeq" id="WP_376846163.1">
    <property type="nucleotide sequence ID" value="NZ_JBHSFW010000005.1"/>
</dbReference>
<dbReference type="InterPro" id="IPR013785">
    <property type="entry name" value="Aldolase_TIM"/>
</dbReference>
<reference evidence="2" key="1">
    <citation type="journal article" date="2019" name="Int. J. Syst. Evol. Microbiol.">
        <title>The Global Catalogue of Microorganisms (GCM) 10K type strain sequencing project: providing services to taxonomists for standard genome sequencing and annotation.</title>
        <authorList>
            <consortium name="The Broad Institute Genomics Platform"/>
            <consortium name="The Broad Institute Genome Sequencing Center for Infectious Disease"/>
            <person name="Wu L."/>
            <person name="Ma J."/>
        </authorList>
    </citation>
    <scope>NUCLEOTIDE SEQUENCE [LARGE SCALE GENOMIC DNA]</scope>
    <source>
        <strain evidence="2">CGMCC 1.16306</strain>
    </source>
</reference>
<evidence type="ECO:0000313" key="1">
    <source>
        <dbReference type="EMBL" id="MFC4619064.1"/>
    </source>
</evidence>
<organism evidence="1 2">
    <name type="scientific">Camelliibacillus cellulosilyticus</name>
    <dbReference type="NCBI Taxonomy" id="2174486"/>
    <lineage>
        <taxon>Bacteria</taxon>
        <taxon>Bacillati</taxon>
        <taxon>Bacillota</taxon>
        <taxon>Bacilli</taxon>
        <taxon>Bacillales</taxon>
        <taxon>Sporolactobacillaceae</taxon>
        <taxon>Camelliibacillus</taxon>
    </lineage>
</organism>
<comment type="caution">
    <text evidence="1">The sequence shown here is derived from an EMBL/GenBank/DDBJ whole genome shotgun (WGS) entry which is preliminary data.</text>
</comment>
<dbReference type="EMBL" id="JBHSFW010000005">
    <property type="protein sequence ID" value="MFC4619064.1"/>
    <property type="molecule type" value="Genomic_DNA"/>
</dbReference>
<sequence>MINQTVEKGAIFFNFLAKDKENAEAIVAAGDGLVVPGIAAADFSSVTDAVKVVKRLKEAAPIVSIGLGGDGNIENWRKVLDIAEAANPGHINQPFNTAAYARGYLDAKGHPHIVNALVRPSGTVGTILLPNGQEMAVDFFAALANDLGIQSVKLMPVKGLKHLEELVALSSALAAVGVQGIEPAGGIQPEHIKPMYEAVRKTGIQWMMPHIFGAAIDKETGRTIPDVVHGMINSVR</sequence>
<keyword evidence="2" id="KW-1185">Reference proteome</keyword>
<accession>A0ABV9GLA0</accession>
<dbReference type="Proteomes" id="UP001596022">
    <property type="component" value="Unassembled WGS sequence"/>
</dbReference>
<dbReference type="InterPro" id="IPR010763">
    <property type="entry name" value="DgaF"/>
</dbReference>
<name>A0ABV9GLA0_9BACL</name>